<reference evidence="6 7" key="1">
    <citation type="journal article" date="2015" name="Fungal Genet. Biol.">
        <title>Evolution of novel wood decay mechanisms in Agaricales revealed by the genome sequences of Fistulina hepatica and Cylindrobasidium torrendii.</title>
        <authorList>
            <person name="Floudas D."/>
            <person name="Held B.W."/>
            <person name="Riley R."/>
            <person name="Nagy L.G."/>
            <person name="Koehler G."/>
            <person name="Ransdell A.S."/>
            <person name="Younus H."/>
            <person name="Chow J."/>
            <person name="Chiniquy J."/>
            <person name="Lipzen A."/>
            <person name="Tritt A."/>
            <person name="Sun H."/>
            <person name="Haridas S."/>
            <person name="LaButti K."/>
            <person name="Ohm R.A."/>
            <person name="Kues U."/>
            <person name="Blanchette R.A."/>
            <person name="Grigoriev I.V."/>
            <person name="Minto R.E."/>
            <person name="Hibbett D.S."/>
        </authorList>
    </citation>
    <scope>NUCLEOTIDE SEQUENCE [LARGE SCALE GENOMIC DNA]</scope>
    <source>
        <strain evidence="6 7">FP15055 ss-10</strain>
    </source>
</reference>
<dbReference type="EMBL" id="KN880532">
    <property type="protein sequence ID" value="KIY67188.1"/>
    <property type="molecule type" value="Genomic_DNA"/>
</dbReference>
<accession>A0A0D7B9H1</accession>
<evidence type="ECO:0000313" key="7">
    <source>
        <dbReference type="Proteomes" id="UP000054007"/>
    </source>
</evidence>
<evidence type="ECO:0000256" key="1">
    <source>
        <dbReference type="ARBA" id="ARBA00007870"/>
    </source>
</evidence>
<dbReference type="Gene3D" id="3.40.50.720">
    <property type="entry name" value="NAD(P)-binding Rossmann-like Domain"/>
    <property type="match status" value="1"/>
</dbReference>
<dbReference type="PANTHER" id="PTHR43765">
    <property type="entry name" value="2-DEHYDROPANTOATE 2-REDUCTASE-RELATED"/>
    <property type="match status" value="1"/>
</dbReference>
<comment type="similarity">
    <text evidence="1">Belongs to the ketopantoate reductase family.</text>
</comment>
<dbReference type="GO" id="GO:0050661">
    <property type="term" value="F:NADP binding"/>
    <property type="evidence" value="ECO:0007669"/>
    <property type="project" value="TreeGrafter"/>
</dbReference>
<keyword evidence="7" id="KW-1185">Reference proteome</keyword>
<dbReference type="InterPro" id="IPR013332">
    <property type="entry name" value="KPR_N"/>
</dbReference>
<keyword evidence="2" id="KW-0521">NADP</keyword>
<evidence type="ECO:0000256" key="3">
    <source>
        <dbReference type="ARBA" id="ARBA00023002"/>
    </source>
</evidence>
<dbReference type="InterPro" id="IPR013752">
    <property type="entry name" value="KPA_reductase"/>
</dbReference>
<dbReference type="GO" id="GO:0005739">
    <property type="term" value="C:mitochondrion"/>
    <property type="evidence" value="ECO:0007669"/>
    <property type="project" value="TreeGrafter"/>
</dbReference>
<dbReference type="OrthoDB" id="73846at2759"/>
<dbReference type="AlphaFoldDB" id="A0A0D7B9H1"/>
<sequence length="402" mass="44931">MSLFAPSHVYFVGVHGPIGGLLAFHLRRNMPSTSNITVIRRNSLQMDDFVGKQNGAVHVTKDGVRRAAYGFLASIPNPSQSARRRTNRIPENPIDILFMSTRTFSAKPMLSMLKSRLNRSSTVVMLQNGLGVYDDVVKELFTDPATRPHFVIASHSHRVYQQGVLDFIHTHSGKLEFSVLPNDPYVQAEAGFHNQALSPFDRAGRVEDIIPPKHPHPERLHSLATSVQLLKSVEELNPTWLSNSDLQVLIRERLVIDSIVDPLTAVMRCTNGYLLTTDYARHIISNACNEASKIFQAELNQSTRDTAGKNWTPSMMRALPDALHPRTLESTVMDYLKDSPGQMSQMLSDVRKGKPTEVNHLTGRLLKLATDLKSEAKIPVPTLRVLYNLVGMRSSIPLDQNM</sequence>
<feature type="domain" description="Ketopantoate reductase C-terminal" evidence="5">
    <location>
        <begin position="248"/>
        <end position="392"/>
    </location>
</feature>
<dbReference type="Pfam" id="PF02558">
    <property type="entry name" value="ApbA"/>
    <property type="match status" value="1"/>
</dbReference>
<evidence type="ECO:0000259" key="5">
    <source>
        <dbReference type="Pfam" id="PF08546"/>
    </source>
</evidence>
<gene>
    <name evidence="6" type="ORF">CYLTODRAFT_397538</name>
</gene>
<protein>
    <submittedName>
        <fullName evidence="6">6-phosphogluconate dehydrogenase C-terminal domain-like protein</fullName>
    </submittedName>
</protein>
<dbReference type="InterPro" id="IPR013328">
    <property type="entry name" value="6PGD_dom2"/>
</dbReference>
<feature type="domain" description="Ketopantoate reductase N-terminal" evidence="4">
    <location>
        <begin position="16"/>
        <end position="181"/>
    </location>
</feature>
<dbReference type="Proteomes" id="UP000054007">
    <property type="component" value="Unassembled WGS sequence"/>
</dbReference>
<organism evidence="6 7">
    <name type="scientific">Cylindrobasidium torrendii FP15055 ss-10</name>
    <dbReference type="NCBI Taxonomy" id="1314674"/>
    <lineage>
        <taxon>Eukaryota</taxon>
        <taxon>Fungi</taxon>
        <taxon>Dikarya</taxon>
        <taxon>Basidiomycota</taxon>
        <taxon>Agaricomycotina</taxon>
        <taxon>Agaricomycetes</taxon>
        <taxon>Agaricomycetidae</taxon>
        <taxon>Agaricales</taxon>
        <taxon>Marasmiineae</taxon>
        <taxon>Physalacriaceae</taxon>
        <taxon>Cylindrobasidium</taxon>
    </lineage>
</organism>
<dbReference type="InterPro" id="IPR008927">
    <property type="entry name" value="6-PGluconate_DH-like_C_sf"/>
</dbReference>
<dbReference type="Gene3D" id="1.10.1040.10">
    <property type="entry name" value="N-(1-d-carboxylethyl)-l-norvaline Dehydrogenase, domain 2"/>
    <property type="match status" value="1"/>
</dbReference>
<proteinExistence type="inferred from homology"/>
<name>A0A0D7B9H1_9AGAR</name>
<evidence type="ECO:0000259" key="4">
    <source>
        <dbReference type="Pfam" id="PF02558"/>
    </source>
</evidence>
<evidence type="ECO:0000313" key="6">
    <source>
        <dbReference type="EMBL" id="KIY67188.1"/>
    </source>
</evidence>
<dbReference type="Pfam" id="PF08546">
    <property type="entry name" value="ApbA_C"/>
    <property type="match status" value="1"/>
</dbReference>
<evidence type="ECO:0000256" key="2">
    <source>
        <dbReference type="ARBA" id="ARBA00022857"/>
    </source>
</evidence>
<dbReference type="STRING" id="1314674.A0A0D7B9H1"/>
<dbReference type="PANTHER" id="PTHR43765:SF2">
    <property type="entry name" value="2-DEHYDROPANTOATE 2-REDUCTASE"/>
    <property type="match status" value="1"/>
</dbReference>
<dbReference type="GO" id="GO:0008677">
    <property type="term" value="F:2-dehydropantoate 2-reductase activity"/>
    <property type="evidence" value="ECO:0007669"/>
    <property type="project" value="TreeGrafter"/>
</dbReference>
<keyword evidence="3" id="KW-0560">Oxidoreductase</keyword>
<dbReference type="InterPro" id="IPR050838">
    <property type="entry name" value="Ketopantoate_reductase"/>
</dbReference>
<dbReference type="SUPFAM" id="SSF48179">
    <property type="entry name" value="6-phosphogluconate dehydrogenase C-terminal domain-like"/>
    <property type="match status" value="1"/>
</dbReference>